<organism evidence="1 2">
    <name type="scientific">Nannochloropsis gaditana</name>
    <dbReference type="NCBI Taxonomy" id="72520"/>
    <lineage>
        <taxon>Eukaryota</taxon>
        <taxon>Sar</taxon>
        <taxon>Stramenopiles</taxon>
        <taxon>Ochrophyta</taxon>
        <taxon>Eustigmatophyceae</taxon>
        <taxon>Eustigmatales</taxon>
        <taxon>Monodopsidaceae</taxon>
        <taxon>Nannochloropsis</taxon>
    </lineage>
</organism>
<dbReference type="EMBL" id="AZIL01000828">
    <property type="protein sequence ID" value="EWM25897.1"/>
    <property type="molecule type" value="Genomic_DNA"/>
</dbReference>
<dbReference type="Pfam" id="PF10184">
    <property type="entry name" value="DUF2358"/>
    <property type="match status" value="1"/>
</dbReference>
<evidence type="ECO:0000313" key="2">
    <source>
        <dbReference type="Proteomes" id="UP000019335"/>
    </source>
</evidence>
<protein>
    <submittedName>
        <fullName evidence="1">Uncharacterized protein family CreA</fullName>
    </submittedName>
</protein>
<sequence>MSPTVHSHLQDAKPLPSNTVARRLSPAVLRQKIEKDYKAAYFLTGDISTDAYDENCLFTDPTLSFSGLDTWSRNINNLKIFFRDPRLELREIRLDTTSRTVNTQWRLTCEIALPWRPFIDVEGATVHRYDPSKGGRVVEHTEYWAVSGFQALLQLFKPGKGRPMDASSASSTAQFQAGVRLLASTVLPISLSLLSASSLPSSPASTLRSAFVARAASDERRQVADIPASGLIFKDSINVEAFQDPKVQGVTLYISDFRRPLTERLAKDFFSDPSQASVACVRTGPVTMKNIDLSKQGEEVFSEARSLLFKTIRVRRVYDKESKALIYISYSTRFSKSDDDNKSRFKSSLCAIPVEDVDAQGQRQFRYRPFLKYPDEKYKNMR</sequence>
<dbReference type="PANTHER" id="PTHR37952:SF2">
    <property type="entry name" value="PROTEIN CREA"/>
    <property type="match status" value="1"/>
</dbReference>
<dbReference type="PANTHER" id="PTHR37952">
    <property type="match status" value="1"/>
</dbReference>
<dbReference type="AlphaFoldDB" id="W7TIH3"/>
<accession>W7TIH3</accession>
<proteinExistence type="predicted"/>
<dbReference type="InterPro" id="IPR018790">
    <property type="entry name" value="DUF2358"/>
</dbReference>
<name>W7TIH3_9STRA</name>
<gene>
    <name evidence="1" type="ORF">Naga_100048g11</name>
</gene>
<comment type="caution">
    <text evidence="1">The sequence shown here is derived from an EMBL/GenBank/DDBJ whole genome shotgun (WGS) entry which is preliminary data.</text>
</comment>
<dbReference type="OrthoDB" id="10260865at2759"/>
<keyword evidence="2" id="KW-1185">Reference proteome</keyword>
<evidence type="ECO:0000313" key="1">
    <source>
        <dbReference type="EMBL" id="EWM25897.1"/>
    </source>
</evidence>
<dbReference type="SUPFAM" id="SSF54427">
    <property type="entry name" value="NTF2-like"/>
    <property type="match status" value="1"/>
</dbReference>
<dbReference type="InterPro" id="IPR032710">
    <property type="entry name" value="NTF2-like_dom_sf"/>
</dbReference>
<dbReference type="InterPro" id="IPR010292">
    <property type="entry name" value="Uncharacterised_CreA"/>
</dbReference>
<dbReference type="Pfam" id="PF05981">
    <property type="entry name" value="CreA"/>
    <property type="match status" value="1"/>
</dbReference>
<dbReference type="Proteomes" id="UP000019335">
    <property type="component" value="Chromosome 10"/>
</dbReference>
<reference evidence="1 2" key="1">
    <citation type="journal article" date="2014" name="Mol. Plant">
        <title>Chromosome Scale Genome Assembly and Transcriptome Profiling of Nannochloropsis gaditana in Nitrogen Depletion.</title>
        <authorList>
            <person name="Corteggiani Carpinelli E."/>
            <person name="Telatin A."/>
            <person name="Vitulo N."/>
            <person name="Forcato C."/>
            <person name="D'Angelo M."/>
            <person name="Schiavon R."/>
            <person name="Vezzi A."/>
            <person name="Giacometti G.M."/>
            <person name="Morosinotto T."/>
            <person name="Valle G."/>
        </authorList>
    </citation>
    <scope>NUCLEOTIDE SEQUENCE [LARGE SCALE GENOMIC DNA]</scope>
    <source>
        <strain evidence="1 2">B-31</strain>
    </source>
</reference>